<reference evidence="3" key="1">
    <citation type="submission" date="2012-09" db="EMBL/GenBank/DDBJ databases">
        <authorList>
            <person name="Martin A.A."/>
        </authorList>
    </citation>
    <scope>NUCLEOTIDE SEQUENCE</scope>
</reference>
<dbReference type="InterPro" id="IPR038289">
    <property type="entry name" value="DVA-1_sf"/>
</dbReference>
<evidence type="ECO:0000313" key="4">
    <source>
        <dbReference type="WBParaSite" id="ACAC_0001427901-mRNA-1"/>
    </source>
</evidence>
<feature type="coiled-coil region" evidence="1">
    <location>
        <begin position="827"/>
        <end position="861"/>
    </location>
</feature>
<feature type="domain" description="Polyprotein allergen nematode" evidence="2">
    <location>
        <begin position="483"/>
        <end position="603"/>
    </location>
</feature>
<reference evidence="4" key="2">
    <citation type="submission" date="2017-02" db="UniProtKB">
        <authorList>
            <consortium name="WormBaseParasite"/>
        </authorList>
    </citation>
    <scope>IDENTIFICATION</scope>
</reference>
<keyword evidence="3" id="KW-1185">Reference proteome</keyword>
<evidence type="ECO:0000256" key="1">
    <source>
        <dbReference type="SAM" id="Coils"/>
    </source>
</evidence>
<feature type="domain" description="Polyprotein allergen nematode" evidence="2">
    <location>
        <begin position="348"/>
        <end position="468"/>
    </location>
</feature>
<accession>A0A0K0DR90</accession>
<feature type="domain" description="Polyprotein allergen nematode" evidence="2">
    <location>
        <begin position="81"/>
        <end position="200"/>
    </location>
</feature>
<dbReference type="Proteomes" id="UP000035642">
    <property type="component" value="Unassembled WGS sequence"/>
</dbReference>
<protein>
    <submittedName>
        <fullName evidence="4">Cnd3 domain-containing protein</fullName>
    </submittedName>
</protein>
<evidence type="ECO:0000259" key="2">
    <source>
        <dbReference type="Pfam" id="PF16469"/>
    </source>
</evidence>
<dbReference type="InterPro" id="IPR032487">
    <property type="entry name" value="ABA-1_nematode"/>
</dbReference>
<proteinExistence type="predicted"/>
<feature type="coiled-coil region" evidence="1">
    <location>
        <begin position="569"/>
        <end position="596"/>
    </location>
</feature>
<evidence type="ECO:0000313" key="3">
    <source>
        <dbReference type="Proteomes" id="UP000035642"/>
    </source>
</evidence>
<organism evidence="3 4">
    <name type="scientific">Angiostrongylus cantonensis</name>
    <name type="common">Rat lungworm</name>
    <dbReference type="NCBI Taxonomy" id="6313"/>
    <lineage>
        <taxon>Eukaryota</taxon>
        <taxon>Metazoa</taxon>
        <taxon>Ecdysozoa</taxon>
        <taxon>Nematoda</taxon>
        <taxon>Chromadorea</taxon>
        <taxon>Rhabditida</taxon>
        <taxon>Rhabditina</taxon>
        <taxon>Rhabditomorpha</taxon>
        <taxon>Strongyloidea</taxon>
        <taxon>Metastrongylidae</taxon>
        <taxon>Angiostrongylus</taxon>
    </lineage>
</organism>
<dbReference type="Gene3D" id="1.10.533.30">
    <property type="entry name" value="Nematode polyprotein allergen ABA-1"/>
    <property type="match status" value="7"/>
</dbReference>
<dbReference type="Pfam" id="PF16469">
    <property type="entry name" value="NPA"/>
    <property type="match status" value="7"/>
</dbReference>
<feature type="coiled-coil region" evidence="1">
    <location>
        <begin position="434"/>
        <end position="491"/>
    </location>
</feature>
<dbReference type="WBParaSite" id="ACAC_0001427901-mRNA-1">
    <property type="protein sequence ID" value="ACAC_0001427901-mRNA-1"/>
    <property type="gene ID" value="ACAC_0001427901"/>
</dbReference>
<sequence length="897" mass="103418">LKAACKHYGKDILGEEDVNIIKQLRHNGATREDILHEVDEMIEEIADPKRKMKASRLATICKKIYSRGRSRRSHHHHHNHSLDFTFQKYLTWLDDSQKDELKKMKESGHKEEMYEKIRQYFEVASGGVKEKAVEELQSACKHYIKEFVGEEKAATLKTMKEAGTPFDEIAKEVTQAIEQIPDEAVKSRARAASNLCRKVFGVTKRLRRDHKHKHSLEEAMDKYLSWLTDDQKIVIKSIYDVGDRNALYEKVMEFFNDAAGEVKGKATSELKDACKHYVKDLIGEENGNLLSEMKETGASNDAIATKVEEMIEAINDETRKEQAIKASTACRKIYGVEKRLKRDHHHEHSLKEALEKYLTWLNNEQKAEVKTIYEGGDREAVYKKVLEFFDAATGETKEKASMELKSACKHYIEDFIGKENAEKIKEMKESGVSKEEIAAKVDEFIEKITDEEKKAKALRASAACKKFYGVAKRFRRDHHHHEHNLEEALEKYLTWLNDEQKAEVKKIYEGGDKEAVNKKVLEFFDAATGETKEKASMELKSACKHYIEYSIGKENAEKIKEMKESGVSKEEIAAKVEEFIAKITDEEKKAKALRASAACKKIYGVAKRFRRDHHHDANKFEEAMQKYLSWLNDEQKTQVRKIYGTGDRIATYNEVMEMFESASGDKKVKATSQLKAACRHYIKHFIGDQNVEVIKIMKQNGATSEAISSKIDEFIADLKDEKKKGQAEKVATACKKIYGIKNRNKRNEHEIKLEEALTTYLTWLNEKQKTELKQLKENNQKEAIHTKIMEYFETATGDVKDKAREELKNGCKHYFKLFLGEEKTDELKALKDSGASMEEMLKKLNEAIETIADETLKAKAQKVSASCQKIYGVPKVRRHLAAKYHRHHPRHHHFFNE</sequence>
<name>A0A0K0DR90_ANGCA</name>
<feature type="domain" description="Polyprotein allergen nematode" evidence="2">
    <location>
        <begin position="214"/>
        <end position="334"/>
    </location>
</feature>
<feature type="domain" description="Polyprotein allergen nematode" evidence="2">
    <location>
        <begin position="752"/>
        <end position="871"/>
    </location>
</feature>
<feature type="domain" description="Polyprotein allergen nematode" evidence="2">
    <location>
        <begin position="619"/>
        <end position="738"/>
    </location>
</feature>
<feature type="domain" description="Polyprotein allergen nematode" evidence="2">
    <location>
        <begin position="1"/>
        <end position="65"/>
    </location>
</feature>
<dbReference type="AlphaFoldDB" id="A0A0K0DR90"/>
<keyword evidence="1" id="KW-0175">Coiled coil</keyword>